<feature type="domain" description="RNA ligase" evidence="1">
    <location>
        <begin position="86"/>
        <end position="242"/>
    </location>
</feature>
<dbReference type="AlphaFoldDB" id="A0AAP3E299"/>
<dbReference type="Gene3D" id="3.30.470.30">
    <property type="entry name" value="DNA ligase/mRNA capping enzyme"/>
    <property type="match status" value="1"/>
</dbReference>
<organism evidence="3 4">
    <name type="scientific">Natronoglomus mannanivorans</name>
    <dbReference type="NCBI Taxonomy" id="2979990"/>
    <lineage>
        <taxon>Archaea</taxon>
        <taxon>Methanobacteriati</taxon>
        <taxon>Methanobacteriota</taxon>
        <taxon>Stenosarchaea group</taxon>
        <taxon>Halobacteria</taxon>
        <taxon>Halobacteriales</taxon>
        <taxon>Natrialbaceae</taxon>
        <taxon>Natronoglomus</taxon>
    </lineage>
</organism>
<dbReference type="PRINTS" id="PR01048">
    <property type="entry name" value="Y414FAMILY"/>
</dbReference>
<dbReference type="CDD" id="cd07894">
    <property type="entry name" value="Adenylation_RNA_ligase"/>
    <property type="match status" value="1"/>
</dbReference>
<reference evidence="3" key="1">
    <citation type="submission" date="2022-09" db="EMBL/GenBank/DDBJ databases">
        <title>Enrichment on poylsaccharides allowed isolation of novel metabolic and taxonomic groups of Haloarchaea.</title>
        <authorList>
            <person name="Sorokin D.Y."/>
            <person name="Elcheninov A.G."/>
            <person name="Khizhniak T.V."/>
            <person name="Kolganova T.V."/>
            <person name="Kublanov I.V."/>
        </authorList>
    </citation>
    <scope>NUCLEOTIDE SEQUENCE</scope>
    <source>
        <strain evidence="3">AArc-xg1-1</strain>
    </source>
</reference>
<evidence type="ECO:0000313" key="4">
    <source>
        <dbReference type="Proteomes" id="UP001321018"/>
    </source>
</evidence>
<dbReference type="EMBL" id="JAOPKA010000006">
    <property type="protein sequence ID" value="MCU4742130.1"/>
    <property type="molecule type" value="Genomic_DNA"/>
</dbReference>
<sequence>MSSSPSPPPSKPYHEILGVSEESFDRLEEHLDRRVHDGLAYRHLSNHRSGVERGTVLVAGTVVRGFPKIPRTLTVSTGVPEHFDGPVAVEEKLNGYNVRLARIDGDVLAFTRSGLFCPFTTRIVRRELGAELEALFDEYPQTMVCGEMIGPENPYTAHEYPGVDSIAFRAFGWRDCVSGRPLSVPERRDRYESFGIPQTRHFGTDEPAIVADGLREIVEALDEEEREGVVMQSRDGSRQLKYTTSAANRGDLAYAFSMPFEYGQEFVFRRLVREAFQSVEWGESNSTASERAHRLGEAILCSMIESIEAVAAGETVGNRQTVRAEPETVDALLEHLRDQGLTLVIDEDRTTNGERVVTFCKRSQSTNDRIQNYLDGQIVDV</sequence>
<dbReference type="GO" id="GO:0016874">
    <property type="term" value="F:ligase activity"/>
    <property type="evidence" value="ECO:0007669"/>
    <property type="project" value="UniProtKB-KW"/>
</dbReference>
<dbReference type="InterPro" id="IPR021122">
    <property type="entry name" value="RNA_ligase_dom_REL/Rnl2"/>
</dbReference>
<feature type="domain" description="RNA ligase Pab1020 C-terminal" evidence="2">
    <location>
        <begin position="254"/>
        <end position="377"/>
    </location>
</feature>
<comment type="caution">
    <text evidence="3">The sequence shown here is derived from an EMBL/GenBank/DDBJ whole genome shotgun (WGS) entry which is preliminary data.</text>
</comment>
<name>A0AAP3E299_9EURY</name>
<dbReference type="NCBIfam" id="TIGR01209">
    <property type="entry name" value="RNA ligase"/>
    <property type="match status" value="1"/>
</dbReference>
<dbReference type="Pfam" id="PF09414">
    <property type="entry name" value="RNA_ligase"/>
    <property type="match status" value="1"/>
</dbReference>
<dbReference type="Gene3D" id="3.30.1490.70">
    <property type="match status" value="1"/>
</dbReference>
<evidence type="ECO:0000259" key="1">
    <source>
        <dbReference type="Pfam" id="PF09414"/>
    </source>
</evidence>
<gene>
    <name evidence="3" type="ORF">OB960_12050</name>
</gene>
<dbReference type="InterPro" id="IPR041596">
    <property type="entry name" value="Lig_Pab1020_C"/>
</dbReference>
<evidence type="ECO:0000313" key="3">
    <source>
        <dbReference type="EMBL" id="MCU4742130.1"/>
    </source>
</evidence>
<dbReference type="Pfam" id="PF18330">
    <property type="entry name" value="Lig_C"/>
    <property type="match status" value="1"/>
</dbReference>
<dbReference type="InterPro" id="IPR001072">
    <property type="entry name" value="RNA_ligase_Pab1020"/>
</dbReference>
<dbReference type="Gene3D" id="3.30.70.2160">
    <property type="match status" value="1"/>
</dbReference>
<accession>A0AAP3E299</accession>
<dbReference type="RefSeq" id="WP_338003963.1">
    <property type="nucleotide sequence ID" value="NZ_JAOPKA010000006.1"/>
</dbReference>
<dbReference type="SUPFAM" id="SSF56091">
    <property type="entry name" value="DNA ligase/mRNA capping enzyme, catalytic domain"/>
    <property type="match status" value="1"/>
</dbReference>
<evidence type="ECO:0000259" key="2">
    <source>
        <dbReference type="Pfam" id="PF18330"/>
    </source>
</evidence>
<keyword evidence="3" id="KW-0436">Ligase</keyword>
<protein>
    <submittedName>
        <fullName evidence="3">RNA ligase</fullName>
    </submittedName>
</protein>
<proteinExistence type="predicted"/>
<dbReference type="Proteomes" id="UP001321018">
    <property type="component" value="Unassembled WGS sequence"/>
</dbReference>